<dbReference type="EMBL" id="CAIIXF020000002">
    <property type="protein sequence ID" value="CAH1776725.1"/>
    <property type="molecule type" value="Genomic_DNA"/>
</dbReference>
<proteinExistence type="predicted"/>
<evidence type="ECO:0000313" key="1">
    <source>
        <dbReference type="EMBL" id="CAH1776725.1"/>
    </source>
</evidence>
<accession>A0A8J1TFF2</accession>
<dbReference type="AlphaFoldDB" id="A0A8J1TFF2"/>
<sequence length="103" mass="11544">MQSSSVLYLGLVAVLLCSALTEARYAGERSALTDLLLARLMASEKRDLPSPQRDVEDSDLLKLLSDTLEKRISCTNQCEDEMANEDNAYNGDFDKCYKENCEK</sequence>
<organism evidence="1 2">
    <name type="scientific">Owenia fusiformis</name>
    <name type="common">Polychaete worm</name>
    <dbReference type="NCBI Taxonomy" id="6347"/>
    <lineage>
        <taxon>Eukaryota</taxon>
        <taxon>Metazoa</taxon>
        <taxon>Spiralia</taxon>
        <taxon>Lophotrochozoa</taxon>
        <taxon>Annelida</taxon>
        <taxon>Polychaeta</taxon>
        <taxon>Sedentaria</taxon>
        <taxon>Canalipalpata</taxon>
        <taxon>Sabellida</taxon>
        <taxon>Oweniida</taxon>
        <taxon>Oweniidae</taxon>
        <taxon>Owenia</taxon>
    </lineage>
</organism>
<evidence type="ECO:0000313" key="2">
    <source>
        <dbReference type="Proteomes" id="UP000749559"/>
    </source>
</evidence>
<keyword evidence="2" id="KW-1185">Reference proteome</keyword>
<comment type="caution">
    <text evidence="1">The sequence shown here is derived from an EMBL/GenBank/DDBJ whole genome shotgun (WGS) entry which is preliminary data.</text>
</comment>
<name>A0A8J1TFF2_OWEFU</name>
<protein>
    <submittedName>
        <fullName evidence="1">Uncharacterized protein</fullName>
    </submittedName>
</protein>
<gene>
    <name evidence="1" type="ORF">OFUS_LOCUS3874</name>
</gene>
<dbReference type="Proteomes" id="UP000749559">
    <property type="component" value="Unassembled WGS sequence"/>
</dbReference>
<reference evidence="1" key="1">
    <citation type="submission" date="2022-03" db="EMBL/GenBank/DDBJ databases">
        <authorList>
            <person name="Martin C."/>
        </authorList>
    </citation>
    <scope>NUCLEOTIDE SEQUENCE</scope>
</reference>